<dbReference type="Pfam" id="PF00700">
    <property type="entry name" value="Flagellin_C"/>
    <property type="match status" value="1"/>
</dbReference>
<dbReference type="RefSeq" id="WP_078788359.1">
    <property type="nucleotide sequence ID" value="NZ_FUWR01000001.1"/>
</dbReference>
<dbReference type="InterPro" id="IPR013384">
    <property type="entry name" value="Flagell_FlgL"/>
</dbReference>
<dbReference type="Proteomes" id="UP000190102">
    <property type="component" value="Unassembled WGS sequence"/>
</dbReference>
<evidence type="ECO:0000313" key="7">
    <source>
        <dbReference type="Proteomes" id="UP000190102"/>
    </source>
</evidence>
<dbReference type="AlphaFoldDB" id="A0A1T4JSC7"/>
<dbReference type="GO" id="GO:0009424">
    <property type="term" value="C:bacterial-type flagellum hook"/>
    <property type="evidence" value="ECO:0007669"/>
    <property type="project" value="InterPro"/>
</dbReference>
<dbReference type="InterPro" id="IPR001029">
    <property type="entry name" value="Flagellin_N"/>
</dbReference>
<dbReference type="EMBL" id="FUWR01000001">
    <property type="protein sequence ID" value="SJZ33086.1"/>
    <property type="molecule type" value="Genomic_DNA"/>
</dbReference>
<evidence type="ECO:0000256" key="2">
    <source>
        <dbReference type="ARBA" id="ARBA00005709"/>
    </source>
</evidence>
<dbReference type="Gene3D" id="1.20.1330.10">
    <property type="entry name" value="f41 fragment of flagellin, N-terminal domain"/>
    <property type="match status" value="2"/>
</dbReference>
<accession>A0A1T4JSC7</accession>
<proteinExistence type="inferred from homology"/>
<evidence type="ECO:0000256" key="1">
    <source>
        <dbReference type="ARBA" id="ARBA00004365"/>
    </source>
</evidence>
<evidence type="ECO:0000259" key="5">
    <source>
        <dbReference type="Pfam" id="PF00700"/>
    </source>
</evidence>
<evidence type="ECO:0000259" key="4">
    <source>
        <dbReference type="Pfam" id="PF00669"/>
    </source>
</evidence>
<keyword evidence="7" id="KW-1185">Reference proteome</keyword>
<dbReference type="Pfam" id="PF00669">
    <property type="entry name" value="Flagellin_N"/>
    <property type="match status" value="1"/>
</dbReference>
<dbReference type="InterPro" id="IPR001492">
    <property type="entry name" value="Flagellin"/>
</dbReference>
<dbReference type="GO" id="GO:0071973">
    <property type="term" value="P:bacterial-type flagellum-dependent cell motility"/>
    <property type="evidence" value="ECO:0007669"/>
    <property type="project" value="InterPro"/>
</dbReference>
<dbReference type="PANTHER" id="PTHR42792:SF1">
    <property type="entry name" value="FLAGELLAR HOOK-ASSOCIATED PROTEIN 3"/>
    <property type="match status" value="1"/>
</dbReference>
<protein>
    <submittedName>
        <fullName evidence="6">Flagellar hook-associated protein 3 FlgL</fullName>
    </submittedName>
</protein>
<dbReference type="SUPFAM" id="SSF64518">
    <property type="entry name" value="Phase 1 flagellin"/>
    <property type="match status" value="1"/>
</dbReference>
<dbReference type="STRING" id="115783.SAMN02745119_00034"/>
<name>A0A1T4JSC7_9BACT</name>
<dbReference type="GO" id="GO:0005198">
    <property type="term" value="F:structural molecule activity"/>
    <property type="evidence" value="ECO:0007669"/>
    <property type="project" value="InterPro"/>
</dbReference>
<comment type="similarity">
    <text evidence="2">Belongs to the bacterial flagellin family.</text>
</comment>
<evidence type="ECO:0000256" key="3">
    <source>
        <dbReference type="ARBA" id="ARBA00023143"/>
    </source>
</evidence>
<gene>
    <name evidence="6" type="ORF">SAMN02745119_00034</name>
</gene>
<dbReference type="PANTHER" id="PTHR42792">
    <property type="entry name" value="FLAGELLIN"/>
    <property type="match status" value="1"/>
</dbReference>
<keyword evidence="3" id="KW-0975">Bacterial flagellum</keyword>
<dbReference type="OrthoDB" id="9758307at2"/>
<reference evidence="7" key="1">
    <citation type="submission" date="2017-02" db="EMBL/GenBank/DDBJ databases">
        <authorList>
            <person name="Varghese N."/>
            <person name="Submissions S."/>
        </authorList>
    </citation>
    <scope>NUCLEOTIDE SEQUENCE [LARGE SCALE GENOMIC DNA]</scope>
    <source>
        <strain evidence="7">ATCC BAA-34</strain>
    </source>
</reference>
<comment type="subcellular location">
    <subcellularLocation>
        <location evidence="1">Bacterial flagellum</location>
    </subcellularLocation>
</comment>
<feature type="domain" description="Flagellin N-terminal" evidence="4">
    <location>
        <begin position="5"/>
        <end position="139"/>
    </location>
</feature>
<evidence type="ECO:0000313" key="6">
    <source>
        <dbReference type="EMBL" id="SJZ33086.1"/>
    </source>
</evidence>
<organism evidence="6 7">
    <name type="scientific">Trichlorobacter thiogenes</name>
    <dbReference type="NCBI Taxonomy" id="115783"/>
    <lineage>
        <taxon>Bacteria</taxon>
        <taxon>Pseudomonadati</taxon>
        <taxon>Thermodesulfobacteriota</taxon>
        <taxon>Desulfuromonadia</taxon>
        <taxon>Geobacterales</taxon>
        <taxon>Geobacteraceae</taxon>
        <taxon>Trichlorobacter</taxon>
    </lineage>
</organism>
<keyword evidence="6" id="KW-0969">Cilium</keyword>
<feature type="domain" description="Flagellin C-terminal" evidence="5">
    <location>
        <begin position="283"/>
        <end position="361"/>
    </location>
</feature>
<keyword evidence="6" id="KW-0282">Flagellum</keyword>
<sequence length="361" mass="37759">MRITPNITMQNSLYNIQSTRARMDSIQEKIASGSNYNRPSDDPVSVSLLVNMNDRMTVADQYTSNISKSDTWLKMSNTALTGMNSFIEMAKKAVSSLSGGETDPNVINNALMSLKSIKQNIVDMGNTQLNGVYLFSGTKSLTKPFLINSGDTTSGSPTISNLDSVTGLSAGMAISGAGIPAGTTIAAINAGPPASLTLSANATATATGAALNTYAGDSGVTSIEINQGVTQAINFPGNHLLTPTAPGSPYGSVDILATMDQLIADVAASNIPGIQAGKQALYQAGIQLNAAQSDLQSRTVRLDSANTMNKTIISTLQTVYGNIQNVDYAQLGIEMSQQETALNATYSSTAKISQMSLLDYL</sequence>
<dbReference type="InterPro" id="IPR046358">
    <property type="entry name" value="Flagellin_C"/>
</dbReference>
<dbReference type="NCBIfam" id="TIGR02550">
    <property type="entry name" value="flagell_flgL"/>
    <property type="match status" value="1"/>
</dbReference>
<keyword evidence="6" id="KW-0966">Cell projection</keyword>